<dbReference type="AlphaFoldDB" id="A0A318N121"/>
<gene>
    <name evidence="2" type="ORF">DKK74_08035</name>
</gene>
<dbReference type="PROSITE" id="PS51257">
    <property type="entry name" value="PROKAR_LIPOPROTEIN"/>
    <property type="match status" value="1"/>
</dbReference>
<evidence type="ECO:0000256" key="1">
    <source>
        <dbReference type="SAM" id="SignalP"/>
    </source>
</evidence>
<evidence type="ECO:0000313" key="3">
    <source>
        <dbReference type="Proteomes" id="UP000248128"/>
    </source>
</evidence>
<dbReference type="Proteomes" id="UP000248128">
    <property type="component" value="Unassembled WGS sequence"/>
</dbReference>
<dbReference type="PANTHER" id="PTHR43649">
    <property type="entry name" value="ARABINOSE-BINDING PROTEIN-RELATED"/>
    <property type="match status" value="1"/>
</dbReference>
<dbReference type="EMBL" id="QGLK01000005">
    <property type="protein sequence ID" value="PXY86745.1"/>
    <property type="molecule type" value="Genomic_DNA"/>
</dbReference>
<protein>
    <submittedName>
        <fullName evidence="2">ABC transporter substrate-binding protein</fullName>
    </submittedName>
</protein>
<accession>A0A318N121</accession>
<dbReference type="InterPro" id="IPR006059">
    <property type="entry name" value="SBP"/>
</dbReference>
<proteinExistence type="predicted"/>
<name>A0A318N121_9BIFI</name>
<feature type="chain" id="PRO_5039626595" evidence="1">
    <location>
        <begin position="26"/>
        <end position="429"/>
    </location>
</feature>
<feature type="signal peptide" evidence="1">
    <location>
        <begin position="1"/>
        <end position="25"/>
    </location>
</feature>
<reference evidence="2 3" key="1">
    <citation type="submission" date="2018-05" db="EMBL/GenBank/DDBJ databases">
        <title>Reference genomes for bee gut microbiota database.</title>
        <authorList>
            <person name="Ellegaard K.M."/>
        </authorList>
    </citation>
    <scope>NUCLEOTIDE SEQUENCE [LARGE SCALE GENOMIC DNA]</scope>
    <source>
        <strain evidence="2 3">ESL0199</strain>
    </source>
</reference>
<dbReference type="Gene3D" id="3.40.190.10">
    <property type="entry name" value="Periplasmic binding protein-like II"/>
    <property type="match status" value="2"/>
</dbReference>
<dbReference type="InterPro" id="IPR050490">
    <property type="entry name" value="Bact_solute-bd_prot1"/>
</dbReference>
<comment type="caution">
    <text evidence="2">The sequence shown here is derived from an EMBL/GenBank/DDBJ whole genome shotgun (WGS) entry which is preliminary data.</text>
</comment>
<keyword evidence="1" id="KW-0732">Signal</keyword>
<dbReference type="OrthoDB" id="2507686at2"/>
<dbReference type="Pfam" id="PF13416">
    <property type="entry name" value="SBP_bac_8"/>
    <property type="match status" value="1"/>
</dbReference>
<evidence type="ECO:0000313" key="2">
    <source>
        <dbReference type="EMBL" id="PXY86745.1"/>
    </source>
</evidence>
<dbReference type="PANTHER" id="PTHR43649:SF12">
    <property type="entry name" value="DIACETYLCHITOBIOSE BINDING PROTEIN DASA"/>
    <property type="match status" value="1"/>
</dbReference>
<dbReference type="RefSeq" id="WP_110413561.1">
    <property type="nucleotide sequence ID" value="NZ_QGLK01000005.1"/>
</dbReference>
<organism evidence="2 3">
    <name type="scientific">Bifidobacterium asteroides</name>
    <dbReference type="NCBI Taxonomy" id="1684"/>
    <lineage>
        <taxon>Bacteria</taxon>
        <taxon>Bacillati</taxon>
        <taxon>Actinomycetota</taxon>
        <taxon>Actinomycetes</taxon>
        <taxon>Bifidobacteriales</taxon>
        <taxon>Bifidobacteriaceae</taxon>
        <taxon>Bifidobacterium</taxon>
    </lineage>
</organism>
<dbReference type="SUPFAM" id="SSF53850">
    <property type="entry name" value="Periplasmic binding protein-like II"/>
    <property type="match status" value="1"/>
</dbReference>
<sequence>MKKAIKEVLAAVTTGVLLISVTACGGSGGSTGSPNDKTLNLLVEGGGPAEKVARSSAAEFAKQTGYKLKIDTSPYSGLYDKLKAETDSGKATHDLAVIDVLWFSALSKGLSSLDGVLSPAEKNDLMPQLAQGGTLNGKLLGIPTWTNSKILLYRKDLFENESNRQAFKAQYGYELQVPTSWKEYRDAAKFFTKDGNYGTAVVGQTGADSVTGWLEFATQAGAKNLVLGKNNKPDLQSKPYSDALQYMQNLVKDGSVPSDYLSLGTSEISNMFNQGKLAMQLTWGHFYLASAKELGDKVGAAPMIGGSAGIGAIPGPWYEVLLKNSKKQDIAKKYLKFMYGKNEGYMKELGVAARRSVFKKYENNPQYAHIKALEATLAAKQTQNRPATRLWAQIESETLSPMVQKVFKGANAKEELKAAQQSIESLLME</sequence>